<accession>A0A7V8VB94</accession>
<protein>
    <submittedName>
        <fullName evidence="2">SGNH/GDSL hydrolase family protein</fullName>
    </submittedName>
</protein>
<keyword evidence="1" id="KW-1133">Transmembrane helix</keyword>
<dbReference type="RefSeq" id="WP_194536282.1">
    <property type="nucleotide sequence ID" value="NZ_JACEFB010000001.1"/>
</dbReference>
<dbReference type="InterPro" id="IPR036514">
    <property type="entry name" value="SGNH_hydro_sf"/>
</dbReference>
<evidence type="ECO:0000313" key="2">
    <source>
        <dbReference type="EMBL" id="MBA2224870.1"/>
    </source>
</evidence>
<reference evidence="2 3" key="1">
    <citation type="submission" date="2020-07" db="EMBL/GenBank/DDBJ databases">
        <title>Thermogemmata thermophila gen. nov., sp. nov., a novel moderate thermophilic planctomycete from a Kamchatka hot spring.</title>
        <authorList>
            <person name="Elcheninov A.G."/>
            <person name="Podosokorskaya O.A."/>
            <person name="Kovaleva O.L."/>
            <person name="Novikov A."/>
            <person name="Bonch-Osmolovskaya E.A."/>
            <person name="Toshchakov S.V."/>
            <person name="Kublanov I.V."/>
        </authorList>
    </citation>
    <scope>NUCLEOTIDE SEQUENCE [LARGE SCALE GENOMIC DNA]</scope>
    <source>
        <strain evidence="2 3">2918</strain>
    </source>
</reference>
<sequence>MPSVVSTENGTALVRLRWLGEVESRPFPRGKPSSSSRRRAWYSLILGVVSFGVFQLLVAWPLDELAPGWRDPEYAQRVRKCRQRQAEYVHRPLIAVLGNSRTAMGICPAAWEACLAPQAVDSVPMLFNFGSVGAGPMLQELTARRLLQDGIHPQVVLWEYWPPFLHQDEEWNEYQRVRLERLSPRDLPWVDSCYPLEKASAVRQKIWWQHLLPCWGSRERILLQLVPEWLPPPRRIDWTWKQLDGWGWYPGLDAQILGDNGRETMTQQCQAIYQPLLARYCCSAEAEASLRRGVQLLQNAGCKVLLLYLPESERFRRWYPPEVEATIQEHRQRLQAELGAEWLDARSWMAETDFVDGFHLSRQGAAAFTQRLGQSLTGRLLTPQR</sequence>
<evidence type="ECO:0000256" key="1">
    <source>
        <dbReference type="SAM" id="Phobius"/>
    </source>
</evidence>
<keyword evidence="2" id="KW-0378">Hydrolase</keyword>
<organism evidence="2 3">
    <name type="scientific">Thermogemmata fonticola</name>
    <dbReference type="NCBI Taxonomy" id="2755323"/>
    <lineage>
        <taxon>Bacteria</taxon>
        <taxon>Pseudomonadati</taxon>
        <taxon>Planctomycetota</taxon>
        <taxon>Planctomycetia</taxon>
        <taxon>Gemmatales</taxon>
        <taxon>Gemmataceae</taxon>
        <taxon>Thermogemmata</taxon>
    </lineage>
</organism>
<keyword evidence="1" id="KW-0812">Transmembrane</keyword>
<dbReference type="EMBL" id="JACEFB010000001">
    <property type="protein sequence ID" value="MBA2224870.1"/>
    <property type="molecule type" value="Genomic_DNA"/>
</dbReference>
<keyword evidence="1" id="KW-0472">Membrane</keyword>
<evidence type="ECO:0000313" key="3">
    <source>
        <dbReference type="Proteomes" id="UP000542342"/>
    </source>
</evidence>
<proteinExistence type="predicted"/>
<dbReference type="GO" id="GO:0016788">
    <property type="term" value="F:hydrolase activity, acting on ester bonds"/>
    <property type="evidence" value="ECO:0007669"/>
    <property type="project" value="UniProtKB-ARBA"/>
</dbReference>
<dbReference type="SUPFAM" id="SSF52266">
    <property type="entry name" value="SGNH hydrolase"/>
    <property type="match status" value="1"/>
</dbReference>
<dbReference type="Gene3D" id="3.40.50.1110">
    <property type="entry name" value="SGNH hydrolase"/>
    <property type="match status" value="1"/>
</dbReference>
<comment type="caution">
    <text evidence="2">The sequence shown here is derived from an EMBL/GenBank/DDBJ whole genome shotgun (WGS) entry which is preliminary data.</text>
</comment>
<feature type="transmembrane region" description="Helical" evidence="1">
    <location>
        <begin position="41"/>
        <end position="62"/>
    </location>
</feature>
<dbReference type="AlphaFoldDB" id="A0A7V8VB94"/>
<dbReference type="Proteomes" id="UP000542342">
    <property type="component" value="Unassembled WGS sequence"/>
</dbReference>
<name>A0A7V8VB94_9BACT</name>
<gene>
    <name evidence="2" type="ORF">H0921_01690</name>
</gene>
<keyword evidence="3" id="KW-1185">Reference proteome</keyword>